<protein>
    <submittedName>
        <fullName evidence="3">Uncharacterized protein</fullName>
    </submittedName>
</protein>
<dbReference type="EMBL" id="CAJNOK010016688">
    <property type="protein sequence ID" value="CAF1249661.1"/>
    <property type="molecule type" value="Genomic_DNA"/>
</dbReference>
<gene>
    <name evidence="3" type="ORF">GPM918_LOCUS44620</name>
    <name evidence="2" type="ORF">OVA965_LOCUS26217</name>
    <name evidence="5" type="ORF">SRO942_LOCUS46551</name>
    <name evidence="4" type="ORF">TMI583_LOCUS26955</name>
</gene>
<feature type="non-terminal residue" evidence="3">
    <location>
        <position position="1"/>
    </location>
</feature>
<comment type="caution">
    <text evidence="3">The sequence shown here is derived from an EMBL/GenBank/DDBJ whole genome shotgun (WGS) entry which is preliminary data.</text>
</comment>
<accession>A0A816DA23</accession>
<dbReference type="EMBL" id="CAJOBA010038238">
    <property type="protein sequence ID" value="CAF4057264.1"/>
    <property type="molecule type" value="Genomic_DNA"/>
</dbReference>
<reference evidence="3" key="1">
    <citation type="submission" date="2021-02" db="EMBL/GenBank/DDBJ databases">
        <authorList>
            <person name="Nowell W R."/>
        </authorList>
    </citation>
    <scope>NUCLEOTIDE SEQUENCE</scope>
</reference>
<dbReference type="Proteomes" id="UP000681722">
    <property type="component" value="Unassembled WGS sequence"/>
</dbReference>
<dbReference type="Proteomes" id="UP000682733">
    <property type="component" value="Unassembled WGS sequence"/>
</dbReference>
<keyword evidence="6" id="KW-1185">Reference proteome</keyword>
<dbReference type="EMBL" id="CAJNOQ010045142">
    <property type="protein sequence ID" value="CAF1635429.1"/>
    <property type="molecule type" value="Genomic_DNA"/>
</dbReference>
<sequence>SNKSVLTTKSFDYGELRTPTPSSLLSIIEEDESNDNNRTSQSMRTQNSNKKTKVNTTTTVSTNVTNRIFAKLFSSNMLD</sequence>
<dbReference type="EMBL" id="CAJOBC010113395">
    <property type="protein sequence ID" value="CAF4540001.1"/>
    <property type="molecule type" value="Genomic_DNA"/>
</dbReference>
<dbReference type="Proteomes" id="UP000677228">
    <property type="component" value="Unassembled WGS sequence"/>
</dbReference>
<dbReference type="AlphaFoldDB" id="A0A816DA23"/>
<dbReference type="Proteomes" id="UP000663829">
    <property type="component" value="Unassembled WGS sequence"/>
</dbReference>
<organism evidence="3 6">
    <name type="scientific">Didymodactylos carnosus</name>
    <dbReference type="NCBI Taxonomy" id="1234261"/>
    <lineage>
        <taxon>Eukaryota</taxon>
        <taxon>Metazoa</taxon>
        <taxon>Spiralia</taxon>
        <taxon>Gnathifera</taxon>
        <taxon>Rotifera</taxon>
        <taxon>Eurotatoria</taxon>
        <taxon>Bdelloidea</taxon>
        <taxon>Philodinida</taxon>
        <taxon>Philodinidae</taxon>
        <taxon>Didymodactylos</taxon>
    </lineage>
</organism>
<evidence type="ECO:0000313" key="4">
    <source>
        <dbReference type="EMBL" id="CAF4057264.1"/>
    </source>
</evidence>
<feature type="compositionally biased region" description="Polar residues" evidence="1">
    <location>
        <begin position="1"/>
        <end position="10"/>
    </location>
</feature>
<proteinExistence type="predicted"/>
<evidence type="ECO:0000256" key="1">
    <source>
        <dbReference type="SAM" id="MobiDB-lite"/>
    </source>
</evidence>
<name>A0A816DA23_9BILA</name>
<evidence type="ECO:0000313" key="2">
    <source>
        <dbReference type="EMBL" id="CAF1249661.1"/>
    </source>
</evidence>
<evidence type="ECO:0000313" key="3">
    <source>
        <dbReference type="EMBL" id="CAF1635429.1"/>
    </source>
</evidence>
<evidence type="ECO:0000313" key="6">
    <source>
        <dbReference type="Proteomes" id="UP000663829"/>
    </source>
</evidence>
<feature type="region of interest" description="Disordered" evidence="1">
    <location>
        <begin position="1"/>
        <end position="55"/>
    </location>
</feature>
<evidence type="ECO:0000313" key="5">
    <source>
        <dbReference type="EMBL" id="CAF4540001.1"/>
    </source>
</evidence>
<feature type="compositionally biased region" description="Polar residues" evidence="1">
    <location>
        <begin position="36"/>
        <end position="46"/>
    </location>
</feature>